<dbReference type="EMBL" id="FONR01000034">
    <property type="protein sequence ID" value="SFG94273.1"/>
    <property type="molecule type" value="Genomic_DNA"/>
</dbReference>
<evidence type="ECO:0000313" key="2">
    <source>
        <dbReference type="EMBL" id="SFG94273.1"/>
    </source>
</evidence>
<evidence type="ECO:0000313" key="3">
    <source>
        <dbReference type="Proteomes" id="UP000181942"/>
    </source>
</evidence>
<reference evidence="2 3" key="1">
    <citation type="submission" date="2016-10" db="EMBL/GenBank/DDBJ databases">
        <authorList>
            <person name="de Groot N.N."/>
        </authorList>
    </citation>
    <scope>NUCLEOTIDE SEQUENCE [LARGE SCALE GENOMIC DNA]</scope>
    <source>
        <strain evidence="2 3">OK461</strain>
    </source>
</reference>
<dbReference type="InterPro" id="IPR012347">
    <property type="entry name" value="Ferritin-like"/>
</dbReference>
<accession>A0A1I2VYW1</accession>
<dbReference type="OrthoDB" id="4332356at2"/>
<evidence type="ECO:0000256" key="1">
    <source>
        <dbReference type="SAM" id="Coils"/>
    </source>
</evidence>
<dbReference type="AlphaFoldDB" id="A0A1I2VYW1"/>
<keyword evidence="1" id="KW-0175">Coiled coil</keyword>
<name>A0A1I2VYW1_9ACTN</name>
<dbReference type="Proteomes" id="UP000181942">
    <property type="component" value="Unassembled WGS sequence"/>
</dbReference>
<organism evidence="2 3">
    <name type="scientific">Streptomyces mirabilis</name>
    <dbReference type="NCBI Taxonomy" id="68239"/>
    <lineage>
        <taxon>Bacteria</taxon>
        <taxon>Bacillati</taxon>
        <taxon>Actinomycetota</taxon>
        <taxon>Actinomycetes</taxon>
        <taxon>Kitasatosporales</taxon>
        <taxon>Streptomycetaceae</taxon>
        <taxon>Streptomyces</taxon>
    </lineage>
</organism>
<sequence length="330" mass="36202">MSVATDLLVPALREVREVEAALADRFKDHLVVTPPGEHRDVLERRLGDARGHVYRIDERLNTLQPRGLVQSVLGGAWQLTGQAARLPFDMVLSVPVAVFRSRAAATELRLLKNAEDEYAVTALALAVCRAAGRIARKAGDTVSVELLSTIRRDGEETLEELAEALEQHAEAAVAASEAMDGSVGGASLAVREWRSWLRETAERMPGADRLQGPPRGALITEEELPIPDYRRLSTKMITDRLPHLTQTDLATVGAYERSHAGRPAVLSRVGALLGPVPWPGYDSMTAEEVLKRLSDAEPSHCRRVLEYERRHQSRSTVLKAAEKAAERVPA</sequence>
<gene>
    <name evidence="2" type="ORF">SAMN02787118_13433</name>
</gene>
<protein>
    <submittedName>
        <fullName evidence="2">Uncharacterized protein</fullName>
    </submittedName>
</protein>
<feature type="coiled-coil region" evidence="1">
    <location>
        <begin position="151"/>
        <end position="178"/>
    </location>
</feature>
<proteinExistence type="predicted"/>
<dbReference type="Gene3D" id="1.20.1260.10">
    <property type="match status" value="1"/>
</dbReference>
<dbReference type="RefSeq" id="WP_075033143.1">
    <property type="nucleotide sequence ID" value="NZ_FONR01000034.1"/>
</dbReference>